<dbReference type="AlphaFoldDB" id="K8W866"/>
<accession>K8W866</accession>
<keyword evidence="1" id="KW-0732">Signal</keyword>
<reference evidence="2 3" key="1">
    <citation type="journal article" date="2012" name="BMC Genomics">
        <title>Comparative genomics of bacteria in the genus Providencia isolated from wild Drosophila melanogaster.</title>
        <authorList>
            <person name="Galac M.R."/>
            <person name="Lazzaro B.P."/>
        </authorList>
    </citation>
    <scope>NUCLEOTIDE SEQUENCE [LARGE SCALE GENOMIC DNA]</scope>
    <source>
        <strain evidence="2 3">DSM 19968</strain>
    </source>
</reference>
<protein>
    <submittedName>
        <fullName evidence="2">Fimbria adhesin protein</fullName>
    </submittedName>
</protein>
<dbReference type="Proteomes" id="UP000009336">
    <property type="component" value="Unassembled WGS sequence"/>
</dbReference>
<feature type="chain" id="PRO_5003923150" evidence="1">
    <location>
        <begin position="22"/>
        <end position="361"/>
    </location>
</feature>
<organism evidence="2 3">
    <name type="scientific">Providencia burhodogranariea DSM 19968</name>
    <dbReference type="NCBI Taxonomy" id="1141662"/>
    <lineage>
        <taxon>Bacteria</taxon>
        <taxon>Pseudomonadati</taxon>
        <taxon>Pseudomonadota</taxon>
        <taxon>Gammaproteobacteria</taxon>
        <taxon>Enterobacterales</taxon>
        <taxon>Morganellaceae</taxon>
        <taxon>Providencia</taxon>
    </lineage>
</organism>
<dbReference type="InterPro" id="IPR008966">
    <property type="entry name" value="Adhesion_dom_sf"/>
</dbReference>
<dbReference type="PATRIC" id="fig|1141662.3.peg.3162"/>
<evidence type="ECO:0000256" key="1">
    <source>
        <dbReference type="SAM" id="SignalP"/>
    </source>
</evidence>
<dbReference type="STRING" id="1141662.OOA_15602"/>
<dbReference type="GO" id="GO:0009289">
    <property type="term" value="C:pilus"/>
    <property type="evidence" value="ECO:0007669"/>
    <property type="project" value="InterPro"/>
</dbReference>
<name>K8W866_9GAMM</name>
<evidence type="ECO:0000313" key="3">
    <source>
        <dbReference type="Proteomes" id="UP000009336"/>
    </source>
</evidence>
<dbReference type="OrthoDB" id="6465318at2"/>
<feature type="signal peptide" evidence="1">
    <location>
        <begin position="1"/>
        <end position="21"/>
    </location>
</feature>
<dbReference type="SUPFAM" id="SSF49401">
    <property type="entry name" value="Bacterial adhesins"/>
    <property type="match status" value="1"/>
</dbReference>
<sequence>MKSFKNKSLVFILLFSQFPSAYSITESSIYVNINDIFISGPADRTSYGTVIANSGLWSGKLCNSRELDYTLASISYEPTLKWTGNTYQATPSHPTIYLYDSGISGLSIVPKGGSSSFNAELSPVYPGQDLISLAPQRKIAWKGSKGNDDRVNNPIPLSSAAYIYKGPDRLVGQTVIPQQVISRYTCYDPSGVPQEITNVVLKQVIINGSVDTCTPTSKEAFIEMDKIPIGSIENADASSLIGTKQSTFSLLCDPNVTVYFSVVDLFDKTNRTQISSLTDESTASGVGFAITYPVGQKLSFGPDGSAADIPGQEKKLIRRAGNAAANNPVSVDLGFSYVRKPEETIKAGTAKSMIGITYSYQ</sequence>
<dbReference type="HOGENOM" id="CLU_766959_0_0_6"/>
<proteinExistence type="predicted"/>
<keyword evidence="3" id="KW-1185">Reference proteome</keyword>
<gene>
    <name evidence="2" type="ORF">OOA_15602</name>
</gene>
<dbReference type="RefSeq" id="WP_008913104.1">
    <property type="nucleotide sequence ID" value="NZ_KB233224.1"/>
</dbReference>
<dbReference type="eggNOG" id="COG3539">
    <property type="taxonomic scope" value="Bacteria"/>
</dbReference>
<dbReference type="GO" id="GO:0007155">
    <property type="term" value="P:cell adhesion"/>
    <property type="evidence" value="ECO:0007669"/>
    <property type="project" value="InterPro"/>
</dbReference>
<dbReference type="Gene3D" id="2.60.40.1090">
    <property type="entry name" value="Fimbrial-type adhesion domain"/>
    <property type="match status" value="1"/>
</dbReference>
<evidence type="ECO:0000313" key="2">
    <source>
        <dbReference type="EMBL" id="EKT56051.1"/>
    </source>
</evidence>
<dbReference type="InterPro" id="IPR036937">
    <property type="entry name" value="Adhesion_dom_fimbrial_sf"/>
</dbReference>
<dbReference type="EMBL" id="AKKL01000045">
    <property type="protein sequence ID" value="EKT56051.1"/>
    <property type="molecule type" value="Genomic_DNA"/>
</dbReference>
<comment type="caution">
    <text evidence="2">The sequence shown here is derived from an EMBL/GenBank/DDBJ whole genome shotgun (WGS) entry which is preliminary data.</text>
</comment>